<evidence type="ECO:0000313" key="1">
    <source>
        <dbReference type="EMBL" id="THH37918.1"/>
    </source>
</evidence>
<reference evidence="1 2" key="1">
    <citation type="submission" date="2019-04" db="EMBL/GenBank/DDBJ databases">
        <title>Lewinella litorea sp. nov., isolated from a marine sand.</title>
        <authorList>
            <person name="Yoon J.-H."/>
        </authorList>
    </citation>
    <scope>NUCLEOTIDE SEQUENCE [LARGE SCALE GENOMIC DNA]</scope>
    <source>
        <strain evidence="1 2">HSMS-39</strain>
    </source>
</reference>
<name>A0A4S4NI85_9BACT</name>
<proteinExistence type="predicted"/>
<evidence type="ECO:0000313" key="2">
    <source>
        <dbReference type="Proteomes" id="UP000308528"/>
    </source>
</evidence>
<sequence length="66" mass="7446">MQLTPDQRDAFQAIAAAQIDSLRPVLDSLCQASFADRVAIATDSIVQRRLEEETRLRTRLQQMTGE</sequence>
<comment type="caution">
    <text evidence="1">The sequence shown here is derived from an EMBL/GenBank/DDBJ whole genome shotgun (WGS) entry which is preliminary data.</text>
</comment>
<dbReference type="AlphaFoldDB" id="A0A4S4NI85"/>
<dbReference type="EMBL" id="SRSF01000005">
    <property type="protein sequence ID" value="THH37918.1"/>
    <property type="molecule type" value="Genomic_DNA"/>
</dbReference>
<protein>
    <submittedName>
        <fullName evidence="1">Uncharacterized protein</fullName>
    </submittedName>
</protein>
<dbReference type="Proteomes" id="UP000308528">
    <property type="component" value="Unassembled WGS sequence"/>
</dbReference>
<gene>
    <name evidence="1" type="ORF">E4021_12845</name>
</gene>
<dbReference type="RefSeq" id="WP_136459765.1">
    <property type="nucleotide sequence ID" value="NZ_SRSF01000005.1"/>
</dbReference>
<organism evidence="1 2">
    <name type="scientific">Neolewinella litorea</name>
    <dbReference type="NCBI Taxonomy" id="2562452"/>
    <lineage>
        <taxon>Bacteria</taxon>
        <taxon>Pseudomonadati</taxon>
        <taxon>Bacteroidota</taxon>
        <taxon>Saprospiria</taxon>
        <taxon>Saprospirales</taxon>
        <taxon>Lewinellaceae</taxon>
        <taxon>Neolewinella</taxon>
    </lineage>
</organism>
<keyword evidence="2" id="KW-1185">Reference proteome</keyword>
<accession>A0A4S4NI85</accession>